<dbReference type="PROSITE" id="PS51257">
    <property type="entry name" value="PROKAR_LIPOPROTEIN"/>
    <property type="match status" value="1"/>
</dbReference>
<evidence type="ECO:0000313" key="4">
    <source>
        <dbReference type="Proteomes" id="UP000245073"/>
    </source>
</evidence>
<dbReference type="RefSeq" id="WP_109102512.1">
    <property type="nucleotide sequence ID" value="NZ_QDKQ01000065.1"/>
</dbReference>
<feature type="signal peptide" evidence="2">
    <location>
        <begin position="1"/>
        <end position="21"/>
    </location>
</feature>
<evidence type="ECO:0000256" key="2">
    <source>
        <dbReference type="SAM" id="SignalP"/>
    </source>
</evidence>
<name>A0A2T9JL10_9CAUL</name>
<dbReference type="Proteomes" id="UP000245073">
    <property type="component" value="Unassembled WGS sequence"/>
</dbReference>
<evidence type="ECO:0000313" key="3">
    <source>
        <dbReference type="EMBL" id="PVM84358.1"/>
    </source>
</evidence>
<dbReference type="AlphaFoldDB" id="A0A2T9JL10"/>
<organism evidence="3 4">
    <name type="scientific">Caulobacter endophyticus</name>
    <dbReference type="NCBI Taxonomy" id="2172652"/>
    <lineage>
        <taxon>Bacteria</taxon>
        <taxon>Pseudomonadati</taxon>
        <taxon>Pseudomonadota</taxon>
        <taxon>Alphaproteobacteria</taxon>
        <taxon>Caulobacterales</taxon>
        <taxon>Caulobacteraceae</taxon>
        <taxon>Caulobacter</taxon>
    </lineage>
</organism>
<reference evidence="3 4" key="1">
    <citation type="submission" date="2018-04" db="EMBL/GenBank/DDBJ databases">
        <title>The genome sequence of Caulobacter sp. 744.</title>
        <authorList>
            <person name="Gao J."/>
            <person name="Sun J."/>
        </authorList>
    </citation>
    <scope>NUCLEOTIDE SEQUENCE [LARGE SCALE GENOMIC DNA]</scope>
    <source>
        <strain evidence="3 4">774</strain>
    </source>
</reference>
<keyword evidence="2" id="KW-0732">Signal</keyword>
<dbReference type="EMBL" id="QDKQ01000065">
    <property type="protein sequence ID" value="PVM84358.1"/>
    <property type="molecule type" value="Genomic_DNA"/>
</dbReference>
<feature type="compositionally biased region" description="Pro residues" evidence="1">
    <location>
        <begin position="41"/>
        <end position="59"/>
    </location>
</feature>
<feature type="chain" id="PRO_5015420104" description="Lipoprotein" evidence="2">
    <location>
        <begin position="22"/>
        <end position="189"/>
    </location>
</feature>
<protein>
    <recommendedName>
        <fullName evidence="5">Lipoprotein</fullName>
    </recommendedName>
</protein>
<comment type="caution">
    <text evidence="3">The sequence shown here is derived from an EMBL/GenBank/DDBJ whole genome shotgun (WGS) entry which is preliminary data.</text>
</comment>
<dbReference type="OrthoDB" id="7190642at2"/>
<gene>
    <name evidence="3" type="ORF">DDF67_19555</name>
</gene>
<proteinExistence type="predicted"/>
<feature type="region of interest" description="Disordered" evidence="1">
    <location>
        <begin position="22"/>
        <end position="79"/>
    </location>
</feature>
<accession>A0A2T9JL10</accession>
<evidence type="ECO:0008006" key="5">
    <source>
        <dbReference type="Google" id="ProtNLM"/>
    </source>
</evidence>
<keyword evidence="4" id="KW-1185">Reference proteome</keyword>
<sequence length="189" mass="18886">MPRSRPLFLFGAAALATLALAGCSDPKPKDASNQAASAPSPDAPPTTLTPPPEVGPPVEPRTVGGDGSEIRLSPLSEGDLKGQPLAGELACGFSAEQGSLLLAKGNVGSREPAQGLVKVGDYVERIAAPGGFDGMTGGATFSGQGKTIRIALTGPAIGGGESPPRPATLTYMRADGASLTLPGRWTCGP</sequence>
<evidence type="ECO:0000256" key="1">
    <source>
        <dbReference type="SAM" id="MobiDB-lite"/>
    </source>
</evidence>